<dbReference type="InterPro" id="IPR000504">
    <property type="entry name" value="RRM_dom"/>
</dbReference>
<evidence type="ECO:0000259" key="4">
    <source>
        <dbReference type="PROSITE" id="PS50102"/>
    </source>
</evidence>
<dbReference type="InParanoid" id="A0A4S2MV27"/>
<dbReference type="AlphaFoldDB" id="A0A4S2MV27"/>
<dbReference type="Pfam" id="PF00076">
    <property type="entry name" value="RRM_1"/>
    <property type="match status" value="2"/>
</dbReference>
<feature type="domain" description="RRM" evidence="4">
    <location>
        <begin position="365"/>
        <end position="445"/>
    </location>
</feature>
<protein>
    <recommendedName>
        <fullName evidence="4">RRM domain-containing protein</fullName>
    </recommendedName>
</protein>
<dbReference type="SMART" id="SM00360">
    <property type="entry name" value="RRM"/>
    <property type="match status" value="2"/>
</dbReference>
<dbReference type="InterPro" id="IPR012677">
    <property type="entry name" value="Nucleotide-bd_a/b_plait_sf"/>
</dbReference>
<dbReference type="STRING" id="341454.A0A4S2MV27"/>
<keyword evidence="1 2" id="KW-0694">RNA-binding</keyword>
<feature type="region of interest" description="Disordered" evidence="3">
    <location>
        <begin position="500"/>
        <end position="599"/>
    </location>
</feature>
<feature type="compositionally biased region" description="Low complexity" evidence="3">
    <location>
        <begin position="34"/>
        <end position="50"/>
    </location>
</feature>
<evidence type="ECO:0000313" key="5">
    <source>
        <dbReference type="EMBL" id="TGZ80452.1"/>
    </source>
</evidence>
<reference evidence="5 6" key="1">
    <citation type="submission" date="2019-04" db="EMBL/GenBank/DDBJ databases">
        <title>Comparative genomics and transcriptomics to analyze fruiting body development in filamentous ascomycetes.</title>
        <authorList>
            <consortium name="DOE Joint Genome Institute"/>
            <person name="Lutkenhaus R."/>
            <person name="Traeger S."/>
            <person name="Breuer J."/>
            <person name="Kuo A."/>
            <person name="Lipzen A."/>
            <person name="Pangilinan J."/>
            <person name="Dilworth D."/>
            <person name="Sandor L."/>
            <person name="Poggeler S."/>
            <person name="Barry K."/>
            <person name="Grigoriev I.V."/>
            <person name="Nowrousian M."/>
        </authorList>
    </citation>
    <scope>NUCLEOTIDE SEQUENCE [LARGE SCALE GENOMIC DNA]</scope>
    <source>
        <strain evidence="5 6">CBS 389.68</strain>
    </source>
</reference>
<accession>A0A4S2MV27</accession>
<evidence type="ECO:0000313" key="6">
    <source>
        <dbReference type="Proteomes" id="UP000298138"/>
    </source>
</evidence>
<dbReference type="SUPFAM" id="SSF54928">
    <property type="entry name" value="RNA-binding domain, RBD"/>
    <property type="match status" value="2"/>
</dbReference>
<gene>
    <name evidence="5" type="ORF">EX30DRAFT_364396</name>
</gene>
<proteinExistence type="predicted"/>
<feature type="compositionally biased region" description="Polar residues" evidence="3">
    <location>
        <begin position="559"/>
        <end position="592"/>
    </location>
</feature>
<feature type="region of interest" description="Disordered" evidence="3">
    <location>
        <begin position="1"/>
        <end position="67"/>
    </location>
</feature>
<sequence>MSGATTSPPATPLKKRSTPTTSSGTAFEYYQSPTSATDSDGSSIDGDASAPQTPAAHQFSPPGPQRRRSVTLAVMPNHLDSIHGHSIFKLGDGKAKPNVYEDVHIDGEDGNHLYMDENQSPRANYYTEKKKEIGPGHHVTFAPHISTVPPAEPSDRDLDAEAQDTTSDHSDALDLAKNGLPSACIFVANLASSQTDEQLLESVQNHFKKFGRVHVKIRRDTKGNPYSFCQFESDEVARTAVREGRHAVIDITGRRIRCEPAKVNRTLVLERRDGTTFDRTEAEKALFGYGRLEAIEFAADVNQLPIRGLDAGKRCYARFVYRQDAVDCYQYFRCHAVWAADWTHNFPAVQVAPVPRIQVDEVDRQSVFVGKLNPSKTTETLLRKRFERHGPVSEVHLFSKHKNGVGRIAFAFIKFDLEESASKAIDEENNTEFLGNVIHVQRREIHRKTGTTAFLPHELSQHPVYWGPANHPMGAPVMLNLRDVADLAAKLSYQLDFKRTQTSHSRNQSNHSHSSRKSYPGGMHPSVSPRAGFQGTTTTPTDFRLRHPFQAPGGVYHSPTYTNSNTDQQLSPRSANATLQKSASYQTGSSEKASPPGDYEPTWQSIFPGYYGTMPGQSVPGHVHHPYPMAGQVPYFHPGHLMQGYHPDLSRRSSVTSMGFDNQMGIHAASAPAQGSHNAGAQH</sequence>
<name>A0A4S2MV27_9PEZI</name>
<dbReference type="Gene3D" id="3.30.70.330">
    <property type="match status" value="2"/>
</dbReference>
<dbReference type="Proteomes" id="UP000298138">
    <property type="component" value="Unassembled WGS sequence"/>
</dbReference>
<dbReference type="PANTHER" id="PTHR21245">
    <property type="entry name" value="HETEROGENEOUS NUCLEAR RIBONUCLEOPROTEIN"/>
    <property type="match status" value="1"/>
</dbReference>
<dbReference type="GO" id="GO:0003723">
    <property type="term" value="F:RNA binding"/>
    <property type="evidence" value="ECO:0007669"/>
    <property type="project" value="UniProtKB-UniRule"/>
</dbReference>
<organism evidence="5 6">
    <name type="scientific">Ascodesmis nigricans</name>
    <dbReference type="NCBI Taxonomy" id="341454"/>
    <lineage>
        <taxon>Eukaryota</taxon>
        <taxon>Fungi</taxon>
        <taxon>Dikarya</taxon>
        <taxon>Ascomycota</taxon>
        <taxon>Pezizomycotina</taxon>
        <taxon>Pezizomycetes</taxon>
        <taxon>Pezizales</taxon>
        <taxon>Ascodesmidaceae</taxon>
        <taxon>Ascodesmis</taxon>
    </lineage>
</organism>
<feature type="domain" description="RRM" evidence="4">
    <location>
        <begin position="183"/>
        <end position="263"/>
    </location>
</feature>
<dbReference type="EMBL" id="ML220124">
    <property type="protein sequence ID" value="TGZ80452.1"/>
    <property type="molecule type" value="Genomic_DNA"/>
</dbReference>
<dbReference type="InterPro" id="IPR035979">
    <property type="entry name" value="RBD_domain_sf"/>
</dbReference>
<evidence type="ECO:0000256" key="3">
    <source>
        <dbReference type="SAM" id="MobiDB-lite"/>
    </source>
</evidence>
<feature type="compositionally biased region" description="Low complexity" evidence="3">
    <location>
        <begin position="503"/>
        <end position="512"/>
    </location>
</feature>
<keyword evidence="6" id="KW-1185">Reference proteome</keyword>
<evidence type="ECO:0000256" key="2">
    <source>
        <dbReference type="PROSITE-ProRule" id="PRU00176"/>
    </source>
</evidence>
<dbReference type="PROSITE" id="PS50102">
    <property type="entry name" value="RRM"/>
    <property type="match status" value="2"/>
</dbReference>
<dbReference type="OrthoDB" id="410044at2759"/>
<feature type="region of interest" description="Disordered" evidence="3">
    <location>
        <begin position="147"/>
        <end position="171"/>
    </location>
</feature>
<evidence type="ECO:0000256" key="1">
    <source>
        <dbReference type="ARBA" id="ARBA00022884"/>
    </source>
</evidence>